<dbReference type="Gene3D" id="3.10.10.10">
    <property type="entry name" value="HIV Type 1 Reverse Transcriptase, subunit A, domain 1"/>
    <property type="match status" value="1"/>
</dbReference>
<dbReference type="Gene3D" id="3.30.70.270">
    <property type="match status" value="1"/>
</dbReference>
<dbReference type="AlphaFoldDB" id="A0A0V0Z6V1"/>
<reference evidence="1 2" key="1">
    <citation type="submission" date="2015-01" db="EMBL/GenBank/DDBJ databases">
        <title>Evolution of Trichinella species and genotypes.</title>
        <authorList>
            <person name="Korhonen P.K."/>
            <person name="Edoardo P."/>
            <person name="Giuseppe L.R."/>
            <person name="Gasser R.B."/>
        </authorList>
    </citation>
    <scope>NUCLEOTIDE SEQUENCE [LARGE SCALE GENOMIC DNA]</scope>
    <source>
        <strain evidence="1">ISS2496</strain>
    </source>
</reference>
<sequence>MLNCRLLECYCESDNDRFRALTALVVMEDVKSRLLREMRRNCCAGIDPSKLNFSYNVLTLGVNVAAAIFQRLMDTHLADIAGVKPYFDDILISGSTKEEHGK</sequence>
<gene>
    <name evidence="1" type="primary">K02A2.6</name>
    <name evidence="1" type="ORF">T12_13063</name>
</gene>
<dbReference type="STRING" id="990121.A0A0V0Z6V1"/>
<dbReference type="SUPFAM" id="SSF56672">
    <property type="entry name" value="DNA/RNA polymerases"/>
    <property type="match status" value="1"/>
</dbReference>
<evidence type="ECO:0000313" key="2">
    <source>
        <dbReference type="Proteomes" id="UP000054783"/>
    </source>
</evidence>
<proteinExistence type="predicted"/>
<comment type="caution">
    <text evidence="1">The sequence shown here is derived from an EMBL/GenBank/DDBJ whole genome shotgun (WGS) entry which is preliminary data.</text>
</comment>
<accession>A0A0V0Z6V1</accession>
<protein>
    <recommendedName>
        <fullName evidence="3">Reverse transcriptase domain-containing protein</fullName>
    </recommendedName>
</protein>
<organism evidence="1 2">
    <name type="scientific">Trichinella patagoniensis</name>
    <dbReference type="NCBI Taxonomy" id="990121"/>
    <lineage>
        <taxon>Eukaryota</taxon>
        <taxon>Metazoa</taxon>
        <taxon>Ecdysozoa</taxon>
        <taxon>Nematoda</taxon>
        <taxon>Enoplea</taxon>
        <taxon>Dorylaimia</taxon>
        <taxon>Trichinellida</taxon>
        <taxon>Trichinellidae</taxon>
        <taxon>Trichinella</taxon>
    </lineage>
</organism>
<dbReference type="Proteomes" id="UP000054783">
    <property type="component" value="Unassembled WGS sequence"/>
</dbReference>
<dbReference type="InterPro" id="IPR043128">
    <property type="entry name" value="Rev_trsase/Diguanyl_cyclase"/>
</dbReference>
<dbReference type="InterPro" id="IPR043502">
    <property type="entry name" value="DNA/RNA_pol_sf"/>
</dbReference>
<dbReference type="EMBL" id="JYDQ01000345">
    <property type="protein sequence ID" value="KRY08295.1"/>
    <property type="molecule type" value="Genomic_DNA"/>
</dbReference>
<evidence type="ECO:0000313" key="1">
    <source>
        <dbReference type="EMBL" id="KRY08295.1"/>
    </source>
</evidence>
<evidence type="ECO:0008006" key="3">
    <source>
        <dbReference type="Google" id="ProtNLM"/>
    </source>
</evidence>
<keyword evidence="2" id="KW-1185">Reference proteome</keyword>
<name>A0A0V0Z6V1_9BILA</name>